<gene>
    <name evidence="6" type="ORF">KP79_PYT15247</name>
</gene>
<dbReference type="Pfam" id="PF00160">
    <property type="entry name" value="Pro_isomerase"/>
    <property type="match status" value="1"/>
</dbReference>
<keyword evidence="2 4" id="KW-0697">Rotamase</keyword>
<evidence type="ECO:0000256" key="1">
    <source>
        <dbReference type="ARBA" id="ARBA00000971"/>
    </source>
</evidence>
<comment type="caution">
    <text evidence="6">The sequence shown here is derived from an EMBL/GenBank/DDBJ whole genome shotgun (WGS) entry which is preliminary data.</text>
</comment>
<dbReference type="PROSITE" id="PS50072">
    <property type="entry name" value="CSA_PPIASE_2"/>
    <property type="match status" value="1"/>
</dbReference>
<dbReference type="InterPro" id="IPR002130">
    <property type="entry name" value="Cyclophilin-type_PPIase_dom"/>
</dbReference>
<dbReference type="PRINTS" id="PR00153">
    <property type="entry name" value="CSAPPISMRASE"/>
</dbReference>
<keyword evidence="7" id="KW-1185">Reference proteome</keyword>
<feature type="domain" description="PPIase cyclophilin-type" evidence="5">
    <location>
        <begin position="46"/>
        <end position="210"/>
    </location>
</feature>
<dbReference type="GO" id="GO:0016018">
    <property type="term" value="F:cyclosporin A binding"/>
    <property type="evidence" value="ECO:0007669"/>
    <property type="project" value="TreeGrafter"/>
</dbReference>
<accession>A0A210QZ62</accession>
<evidence type="ECO:0000256" key="4">
    <source>
        <dbReference type="RuleBase" id="RU363019"/>
    </source>
</evidence>
<dbReference type="GO" id="GO:0003755">
    <property type="term" value="F:peptidyl-prolyl cis-trans isomerase activity"/>
    <property type="evidence" value="ECO:0007669"/>
    <property type="project" value="UniProtKB-UniRule"/>
</dbReference>
<dbReference type="Gene3D" id="2.40.100.10">
    <property type="entry name" value="Cyclophilin-like"/>
    <property type="match status" value="1"/>
</dbReference>
<dbReference type="FunFam" id="2.40.100.10:FF:000025">
    <property type="entry name" value="Peptidyl-prolyl cis-trans isomerase CYP19-2"/>
    <property type="match status" value="1"/>
</dbReference>
<protein>
    <recommendedName>
        <fullName evidence="4">Peptidyl-prolyl cis-trans isomerase</fullName>
        <shortName evidence="4">PPIase</shortName>
        <ecNumber evidence="4">5.2.1.8</ecNumber>
    </recommendedName>
</protein>
<evidence type="ECO:0000313" key="6">
    <source>
        <dbReference type="EMBL" id="OWF54073.1"/>
    </source>
</evidence>
<keyword evidence="3 4" id="KW-0413">Isomerase</keyword>
<dbReference type="GO" id="GO:0005737">
    <property type="term" value="C:cytoplasm"/>
    <property type="evidence" value="ECO:0007669"/>
    <property type="project" value="TreeGrafter"/>
</dbReference>
<reference evidence="6 7" key="1">
    <citation type="journal article" date="2017" name="Nat. Ecol. Evol.">
        <title>Scallop genome provides insights into evolution of bilaterian karyotype and development.</title>
        <authorList>
            <person name="Wang S."/>
            <person name="Zhang J."/>
            <person name="Jiao W."/>
            <person name="Li J."/>
            <person name="Xun X."/>
            <person name="Sun Y."/>
            <person name="Guo X."/>
            <person name="Huan P."/>
            <person name="Dong B."/>
            <person name="Zhang L."/>
            <person name="Hu X."/>
            <person name="Sun X."/>
            <person name="Wang J."/>
            <person name="Zhao C."/>
            <person name="Wang Y."/>
            <person name="Wang D."/>
            <person name="Huang X."/>
            <person name="Wang R."/>
            <person name="Lv J."/>
            <person name="Li Y."/>
            <person name="Zhang Z."/>
            <person name="Liu B."/>
            <person name="Lu W."/>
            <person name="Hui Y."/>
            <person name="Liang J."/>
            <person name="Zhou Z."/>
            <person name="Hou R."/>
            <person name="Li X."/>
            <person name="Liu Y."/>
            <person name="Li H."/>
            <person name="Ning X."/>
            <person name="Lin Y."/>
            <person name="Zhao L."/>
            <person name="Xing Q."/>
            <person name="Dou J."/>
            <person name="Li Y."/>
            <person name="Mao J."/>
            <person name="Guo H."/>
            <person name="Dou H."/>
            <person name="Li T."/>
            <person name="Mu C."/>
            <person name="Jiang W."/>
            <person name="Fu Q."/>
            <person name="Fu X."/>
            <person name="Miao Y."/>
            <person name="Liu J."/>
            <person name="Yu Q."/>
            <person name="Li R."/>
            <person name="Liao H."/>
            <person name="Li X."/>
            <person name="Kong Y."/>
            <person name="Jiang Z."/>
            <person name="Chourrout D."/>
            <person name="Li R."/>
            <person name="Bao Z."/>
        </authorList>
    </citation>
    <scope>NUCLEOTIDE SEQUENCE [LARGE SCALE GENOMIC DNA]</scope>
    <source>
        <strain evidence="6 7">PY_sf001</strain>
    </source>
</reference>
<evidence type="ECO:0000256" key="2">
    <source>
        <dbReference type="ARBA" id="ARBA00023110"/>
    </source>
</evidence>
<proteinExistence type="inferred from homology"/>
<dbReference type="OrthoDB" id="193499at2759"/>
<evidence type="ECO:0000313" key="7">
    <source>
        <dbReference type="Proteomes" id="UP000242188"/>
    </source>
</evidence>
<comment type="catalytic activity">
    <reaction evidence="1 4">
        <text>[protein]-peptidylproline (omega=180) = [protein]-peptidylproline (omega=0)</text>
        <dbReference type="Rhea" id="RHEA:16237"/>
        <dbReference type="Rhea" id="RHEA-COMP:10747"/>
        <dbReference type="Rhea" id="RHEA-COMP:10748"/>
        <dbReference type="ChEBI" id="CHEBI:83833"/>
        <dbReference type="ChEBI" id="CHEBI:83834"/>
        <dbReference type="EC" id="5.2.1.8"/>
    </reaction>
</comment>
<comment type="function">
    <text evidence="4">PPIases accelerate the folding of proteins. It catalyzes the cis-trans isomerization of proline imidic peptide bonds in oligopeptides.</text>
</comment>
<evidence type="ECO:0000259" key="5">
    <source>
        <dbReference type="PROSITE" id="PS50072"/>
    </source>
</evidence>
<sequence>MANSCLLLFFVYCAIVSISEADKTATYTKKNVPHVVTEEVWFDVLIKDYEDGEDYHGRFVIALFGEVVPMTTLNFLSLAKGVKRPNIRKQLHYKDTPIHRIVQDFVIQMGDVVNGDGTGGESIYGSMFVDENFDLSHQAAGYVSMANTGTDSNSSQFFIVVNRARWLDGKHVVFGKVVRGMDVVRKVSNLELKKNSATSKKTVFIEDCGVVGIPEKYELTPAEIRSNEDL</sequence>
<dbReference type="PANTHER" id="PTHR11071:SF547">
    <property type="entry name" value="PEPTIDYL-PROLYL CIS-TRANS ISOMERASE"/>
    <property type="match status" value="1"/>
</dbReference>
<organism evidence="6 7">
    <name type="scientific">Mizuhopecten yessoensis</name>
    <name type="common">Japanese scallop</name>
    <name type="synonym">Patinopecten yessoensis</name>
    <dbReference type="NCBI Taxonomy" id="6573"/>
    <lineage>
        <taxon>Eukaryota</taxon>
        <taxon>Metazoa</taxon>
        <taxon>Spiralia</taxon>
        <taxon>Lophotrochozoa</taxon>
        <taxon>Mollusca</taxon>
        <taxon>Bivalvia</taxon>
        <taxon>Autobranchia</taxon>
        <taxon>Pteriomorphia</taxon>
        <taxon>Pectinida</taxon>
        <taxon>Pectinoidea</taxon>
        <taxon>Pectinidae</taxon>
        <taxon>Mizuhopecten</taxon>
    </lineage>
</organism>
<dbReference type="EC" id="5.2.1.8" evidence="4"/>
<comment type="similarity">
    <text evidence="4">Belongs to the cyclophilin-type PPIase family.</text>
</comment>
<feature type="signal peptide" evidence="4">
    <location>
        <begin position="1"/>
        <end position="21"/>
    </location>
</feature>
<dbReference type="InterPro" id="IPR029000">
    <property type="entry name" value="Cyclophilin-like_dom_sf"/>
</dbReference>
<dbReference type="STRING" id="6573.A0A210QZ62"/>
<dbReference type="Proteomes" id="UP000242188">
    <property type="component" value="Unassembled WGS sequence"/>
</dbReference>
<dbReference type="PANTHER" id="PTHR11071">
    <property type="entry name" value="PEPTIDYL-PROLYL CIS-TRANS ISOMERASE"/>
    <property type="match status" value="1"/>
</dbReference>
<feature type="chain" id="PRO_5011829576" description="Peptidyl-prolyl cis-trans isomerase" evidence="4">
    <location>
        <begin position="22"/>
        <end position="230"/>
    </location>
</feature>
<dbReference type="SUPFAM" id="SSF50891">
    <property type="entry name" value="Cyclophilin-like"/>
    <property type="match status" value="1"/>
</dbReference>
<keyword evidence="4" id="KW-0732">Signal</keyword>
<name>A0A210QZ62_MIZYE</name>
<evidence type="ECO:0000256" key="3">
    <source>
        <dbReference type="ARBA" id="ARBA00023235"/>
    </source>
</evidence>
<dbReference type="AlphaFoldDB" id="A0A210QZ62"/>
<dbReference type="GO" id="GO:0006457">
    <property type="term" value="P:protein folding"/>
    <property type="evidence" value="ECO:0007669"/>
    <property type="project" value="TreeGrafter"/>
</dbReference>
<dbReference type="EMBL" id="NEDP02001165">
    <property type="protein sequence ID" value="OWF54073.1"/>
    <property type="molecule type" value="Genomic_DNA"/>
</dbReference>